<keyword evidence="13" id="KW-1185">Reference proteome</keyword>
<dbReference type="InterPro" id="IPR002912">
    <property type="entry name" value="ACT_dom"/>
</dbReference>
<dbReference type="PROSITE" id="PS51671">
    <property type="entry name" value="ACT"/>
    <property type="match status" value="2"/>
</dbReference>
<evidence type="ECO:0000313" key="13">
    <source>
        <dbReference type="Proteomes" id="UP001202831"/>
    </source>
</evidence>
<dbReference type="InterPro" id="IPR013546">
    <property type="entry name" value="PII_UdlTrfase/GS_AdlTrfase"/>
</dbReference>
<dbReference type="CDD" id="cd05401">
    <property type="entry name" value="NT_GlnE_GlnD_like"/>
    <property type="match status" value="1"/>
</dbReference>
<dbReference type="InterPro" id="IPR010043">
    <property type="entry name" value="UTase/UR"/>
</dbReference>
<dbReference type="InterPro" id="IPR043519">
    <property type="entry name" value="NT_sf"/>
</dbReference>
<dbReference type="PIRSF" id="PIRSF006288">
    <property type="entry name" value="PII_uridyltransf"/>
    <property type="match status" value="1"/>
</dbReference>
<dbReference type="EMBL" id="JAKIKT010000001">
    <property type="protein sequence ID" value="MCL2912762.1"/>
    <property type="molecule type" value="Genomic_DNA"/>
</dbReference>
<evidence type="ECO:0000256" key="1">
    <source>
        <dbReference type="ARBA" id="ARBA00022679"/>
    </source>
</evidence>
<dbReference type="SUPFAM" id="SSF109604">
    <property type="entry name" value="HD-domain/PDEase-like"/>
    <property type="match status" value="1"/>
</dbReference>
<dbReference type="PANTHER" id="PTHR47320">
    <property type="entry name" value="BIFUNCTIONAL URIDYLYLTRANSFERASE/URIDYLYL-REMOVING ENZYME"/>
    <property type="match status" value="1"/>
</dbReference>
<accession>A0ABT0N2T8</accession>
<feature type="region of interest" description="Uridylyltransferase" evidence="8">
    <location>
        <begin position="1"/>
        <end position="330"/>
    </location>
</feature>
<name>A0ABT0N2T8_9GAMM</name>
<evidence type="ECO:0000256" key="8">
    <source>
        <dbReference type="HAMAP-Rule" id="MF_00277"/>
    </source>
</evidence>
<feature type="domain" description="HD" evidence="11">
    <location>
        <begin position="449"/>
        <end position="571"/>
    </location>
</feature>
<evidence type="ECO:0000256" key="6">
    <source>
        <dbReference type="ARBA" id="ARBA00023268"/>
    </source>
</evidence>
<dbReference type="HAMAP" id="MF_00277">
    <property type="entry name" value="PII_uridylyl_transf"/>
    <property type="match status" value="1"/>
</dbReference>
<dbReference type="NCBIfam" id="TIGR01693">
    <property type="entry name" value="UTase_glnD"/>
    <property type="match status" value="1"/>
</dbReference>
<comment type="catalytic activity">
    <reaction evidence="8">
        <text>[protein-PII]-uridylyl-L-tyrosine + H2O = [protein-PII]-L-tyrosine + UMP + H(+)</text>
        <dbReference type="Rhea" id="RHEA:48600"/>
        <dbReference type="Rhea" id="RHEA-COMP:12147"/>
        <dbReference type="Rhea" id="RHEA-COMP:12148"/>
        <dbReference type="ChEBI" id="CHEBI:15377"/>
        <dbReference type="ChEBI" id="CHEBI:15378"/>
        <dbReference type="ChEBI" id="CHEBI:46858"/>
        <dbReference type="ChEBI" id="CHEBI:57865"/>
        <dbReference type="ChEBI" id="CHEBI:90602"/>
    </reaction>
</comment>
<feature type="region of interest" description="Disordered" evidence="9">
    <location>
        <begin position="180"/>
        <end position="205"/>
    </location>
</feature>
<evidence type="ECO:0000313" key="12">
    <source>
        <dbReference type="EMBL" id="MCL2912762.1"/>
    </source>
</evidence>
<comment type="function">
    <text evidence="8">Modifies, by uridylylation and deuridylylation, the PII regulatory proteins (GlnB and homologs), in response to the nitrogen status of the cell that GlnD senses through the glutamine level. Under low glutamine levels, catalyzes the conversion of the PII proteins and UTP to PII-UMP and PPi, while under higher glutamine levels, GlnD hydrolyzes PII-UMP to PII and UMP (deuridylylation). Thus, controls uridylylation state and activity of the PII proteins, and plays an important role in the regulation of nitrogen metabolism.</text>
</comment>
<dbReference type="Pfam" id="PF01966">
    <property type="entry name" value="HD"/>
    <property type="match status" value="1"/>
</dbReference>
<evidence type="ECO:0000259" key="10">
    <source>
        <dbReference type="PROSITE" id="PS51671"/>
    </source>
</evidence>
<dbReference type="SMART" id="SM00471">
    <property type="entry name" value="HDc"/>
    <property type="match status" value="1"/>
</dbReference>
<proteinExistence type="inferred from homology"/>
<comment type="domain">
    <text evidence="8">Has four distinct domains: an N-terminal nucleotidyltransferase (NT) domain responsible for UTase activity, a central HD domain that encodes UR activity, and two C-terminal ACT domains that seem to have a role in glutamine sensing.</text>
</comment>
<evidence type="ECO:0000256" key="7">
    <source>
        <dbReference type="ARBA" id="ARBA00047968"/>
    </source>
</evidence>
<sequence length="870" mass="98973">MNGLHYGIDWPQSSDVGGIKQALADQLEFLDHNCADHAIREVLQARSDCFDSLLTALWQEYGFGDSDLSLNAVGGYGRRTLHPFSDIDICVLHRDPLSPELEDKLRSFITSLWDFNITLGHGVLSVEQAKSLCAEDVTAATSMLDMRRLAGDPEHSQIISATLLERDIYSSATFFKLKQDEQSRRHTKSSGSGFSLEPNLKTSPGGLRDIQTLGWIANKHFGSQDEQTLRRMGYFTADEYAELMEAQNFIWRVRWALHMAVRRSENRLQIENQSEVARRMGFGGENNTAIEKMMRQLYRALSRVRELNQMLMAHFEHNVLASEVPSSPLVLNEHFEIDNGLIRARDEDVFIERKQILIMFRLIAEHEDKLKGIAPETLRLLRQVRRRLLGDLQDFHACRQEFIALFRHPRGMGLAITLMHQYGLLAAYLPQWREIVGQMQFDLFHAYTVDEHTHRLLKNLYQFEAGKEDKSIKLVGTIYRGLDTKDTLLFAALYHDLAKGRGGDHSKLGAVDAAHFASFHGLKASQAKTISWLVENHLLMSMTAQRMDIYDPDVVSNFAKAVKTESRLEMLYCLTVADIQATNSNLWNDWRATLLADLFQACRRALRSGLENMLEMRSLIRERKADAKEMLLAADPNLDEDNLKQLWKQMPLSFFSNADANDICRYTQAIVGYHDEDRESPLILLDGEVYKGCSDLFVYTKDKPGLFVSLFNTLASLKVSVKQAQISVTRHGYVLETLKILDYNDEPLLSDTRRQQVLNRLNQVLAGKPAGSKAKPKRRHAAFNNVPKVEYLNSRRPSRTLLNIAALETPEVMSRIADAFKAMELNIHSARISTLGEKTDNVFSVSNREGSRLSDEEQNTLVHLLKESIG</sequence>
<dbReference type="InterPro" id="IPR002934">
    <property type="entry name" value="Polymerase_NTP_transf_dom"/>
</dbReference>
<evidence type="ECO:0000256" key="4">
    <source>
        <dbReference type="ARBA" id="ARBA00022801"/>
    </source>
</evidence>
<comment type="caution">
    <text evidence="12">The sequence shown here is derived from an EMBL/GenBank/DDBJ whole genome shotgun (WGS) entry which is preliminary data.</text>
</comment>
<dbReference type="CDD" id="cd04900">
    <property type="entry name" value="ACT_UUR-like_1"/>
    <property type="match status" value="1"/>
</dbReference>
<protein>
    <recommendedName>
        <fullName evidence="8">Bifunctional uridylyltransferase/uridylyl-removing enzyme</fullName>
        <shortName evidence="8">UTase/UR</shortName>
    </recommendedName>
    <alternativeName>
        <fullName evidence="8">Bifunctional [protein-PII] modification enzyme</fullName>
    </alternativeName>
    <alternativeName>
        <fullName evidence="8">Bifunctional nitrogen sensor protein</fullName>
    </alternativeName>
    <domain>
        <recommendedName>
            <fullName evidence="8">[Protein-PII] uridylyltransferase</fullName>
            <shortName evidence="8">PII uridylyltransferase</shortName>
            <shortName evidence="8">UTase</shortName>
            <ecNumber evidence="8">2.7.7.59</ecNumber>
        </recommendedName>
    </domain>
    <domain>
        <recommendedName>
            <fullName evidence="8">[Protein-PII]-UMP uridylyl-removing enzyme</fullName>
            <shortName evidence="8">UR</shortName>
            <ecNumber evidence="8">3.1.4.-</ecNumber>
        </recommendedName>
    </domain>
</protein>
<evidence type="ECO:0000256" key="3">
    <source>
        <dbReference type="ARBA" id="ARBA00022737"/>
    </source>
</evidence>
<comment type="similarity">
    <text evidence="8">Belongs to the GlnD family.</text>
</comment>
<dbReference type="SUPFAM" id="SSF81301">
    <property type="entry name" value="Nucleotidyltransferase"/>
    <property type="match status" value="1"/>
</dbReference>
<dbReference type="SUPFAM" id="SSF81891">
    <property type="entry name" value="Poly A polymerase C-terminal region-like"/>
    <property type="match status" value="1"/>
</dbReference>
<reference evidence="12 13" key="1">
    <citation type="submission" date="2022-01" db="EMBL/GenBank/DDBJ databases">
        <title>Whole genome-based taxonomy of the Shewanellaceae.</title>
        <authorList>
            <person name="Martin-Rodriguez A.J."/>
        </authorList>
    </citation>
    <scope>NUCLEOTIDE SEQUENCE [LARGE SCALE GENOMIC DNA]</scope>
    <source>
        <strain evidence="12 13">DSM 21332</strain>
    </source>
</reference>
<evidence type="ECO:0000256" key="5">
    <source>
        <dbReference type="ARBA" id="ARBA00022842"/>
    </source>
</evidence>
<dbReference type="Gene3D" id="1.10.3090.10">
    <property type="entry name" value="cca-adding enzyme, domain 2"/>
    <property type="match status" value="1"/>
</dbReference>
<keyword evidence="4 8" id="KW-0378">Hydrolase</keyword>
<dbReference type="PROSITE" id="PS51831">
    <property type="entry name" value="HD"/>
    <property type="match status" value="1"/>
</dbReference>
<keyword evidence="2 8" id="KW-0548">Nucleotidyltransferase</keyword>
<comment type="caution">
    <text evidence="8">Lacks conserved residue(s) required for the propagation of feature annotation.</text>
</comment>
<dbReference type="SUPFAM" id="SSF81593">
    <property type="entry name" value="Nucleotidyltransferase substrate binding subunit/domain"/>
    <property type="match status" value="1"/>
</dbReference>
<dbReference type="EC" id="3.1.4.-" evidence="8"/>
<comment type="catalytic activity">
    <reaction evidence="8">
        <text>[protein-PII]-L-tyrosine + UTP = [protein-PII]-uridylyl-L-tyrosine + diphosphate</text>
        <dbReference type="Rhea" id="RHEA:13673"/>
        <dbReference type="Rhea" id="RHEA-COMP:12147"/>
        <dbReference type="Rhea" id="RHEA-COMP:12148"/>
        <dbReference type="ChEBI" id="CHEBI:33019"/>
        <dbReference type="ChEBI" id="CHEBI:46398"/>
        <dbReference type="ChEBI" id="CHEBI:46858"/>
        <dbReference type="ChEBI" id="CHEBI:90602"/>
        <dbReference type="EC" id="2.7.7.59"/>
    </reaction>
</comment>
<comment type="cofactor">
    <cofactor evidence="8">
        <name>Mg(2+)</name>
        <dbReference type="ChEBI" id="CHEBI:18420"/>
    </cofactor>
</comment>
<gene>
    <name evidence="8 12" type="primary">glnD</name>
    <name evidence="12" type="ORF">L2725_03015</name>
</gene>
<dbReference type="InterPro" id="IPR006674">
    <property type="entry name" value="HD_domain"/>
</dbReference>
<evidence type="ECO:0000256" key="2">
    <source>
        <dbReference type="ARBA" id="ARBA00022695"/>
    </source>
</evidence>
<dbReference type="CDD" id="cd00077">
    <property type="entry name" value="HDc"/>
    <property type="match status" value="1"/>
</dbReference>
<dbReference type="Proteomes" id="UP001202831">
    <property type="component" value="Unassembled WGS sequence"/>
</dbReference>
<dbReference type="PANTHER" id="PTHR47320:SF1">
    <property type="entry name" value="BIFUNCTIONAL URIDYLYLTRANSFERASE_URIDYLYL-REMOVING ENZYME"/>
    <property type="match status" value="1"/>
</dbReference>
<organism evidence="12 13">
    <name type="scientific">Shewanella corallii</name>
    <dbReference type="NCBI Taxonomy" id="560080"/>
    <lineage>
        <taxon>Bacteria</taxon>
        <taxon>Pseudomonadati</taxon>
        <taxon>Pseudomonadota</taxon>
        <taxon>Gammaproteobacteria</taxon>
        <taxon>Alteromonadales</taxon>
        <taxon>Shewanellaceae</taxon>
        <taxon>Shewanella</taxon>
    </lineage>
</organism>
<dbReference type="InterPro" id="IPR003607">
    <property type="entry name" value="HD/PDEase_dom"/>
</dbReference>
<dbReference type="Pfam" id="PF08335">
    <property type="entry name" value="GlnD_UR_UTase"/>
    <property type="match status" value="1"/>
</dbReference>
<dbReference type="RefSeq" id="WP_249247583.1">
    <property type="nucleotide sequence ID" value="NZ_JAKIKT010000001.1"/>
</dbReference>
<keyword evidence="6 8" id="KW-0511">Multifunctional enzyme</keyword>
<feature type="domain" description="ACT" evidence="10">
    <location>
        <begin position="801"/>
        <end position="870"/>
    </location>
</feature>
<dbReference type="EC" id="2.7.7.59" evidence="8"/>
<evidence type="ECO:0000259" key="11">
    <source>
        <dbReference type="PROSITE" id="PS51831"/>
    </source>
</evidence>
<dbReference type="CDD" id="cd04899">
    <property type="entry name" value="ACT_ACR-UUR-like_2"/>
    <property type="match status" value="1"/>
</dbReference>
<comment type="activity regulation">
    <text evidence="8">Uridylyltransferase (UTase) activity is inhibited by glutamine, while glutamine activates uridylyl-removing (UR) activity.</text>
</comment>
<dbReference type="GO" id="GO:0008773">
    <property type="term" value="F:[protein-PII] uridylyltransferase activity"/>
    <property type="evidence" value="ECO:0007669"/>
    <property type="project" value="UniProtKB-EC"/>
</dbReference>
<evidence type="ECO:0000256" key="9">
    <source>
        <dbReference type="SAM" id="MobiDB-lite"/>
    </source>
</evidence>
<dbReference type="Gene3D" id="1.20.120.330">
    <property type="entry name" value="Nucleotidyltransferases domain 2"/>
    <property type="match status" value="1"/>
</dbReference>
<dbReference type="Pfam" id="PF01909">
    <property type="entry name" value="NTP_transf_2"/>
    <property type="match status" value="1"/>
</dbReference>
<keyword evidence="3" id="KW-0677">Repeat</keyword>
<comment type="catalytic activity">
    <reaction evidence="7">
        <text>guanosine 3',5'-bis(diphosphate) + H2O = GDP + diphosphate + H(+)</text>
        <dbReference type="Rhea" id="RHEA:14253"/>
        <dbReference type="ChEBI" id="CHEBI:15377"/>
        <dbReference type="ChEBI" id="CHEBI:15378"/>
        <dbReference type="ChEBI" id="CHEBI:33019"/>
        <dbReference type="ChEBI" id="CHEBI:58189"/>
        <dbReference type="ChEBI" id="CHEBI:77828"/>
        <dbReference type="EC" id="3.1.7.2"/>
    </reaction>
</comment>
<feature type="domain" description="ACT" evidence="10">
    <location>
        <begin position="695"/>
        <end position="772"/>
    </location>
</feature>
<keyword evidence="1 8" id="KW-0808">Transferase</keyword>
<keyword evidence="5 8" id="KW-0460">Magnesium</keyword>